<evidence type="ECO:0000259" key="2">
    <source>
        <dbReference type="Pfam" id="PF23771"/>
    </source>
</evidence>
<dbReference type="InterPro" id="IPR055592">
    <property type="entry name" value="DUF7168"/>
</dbReference>
<sequence>MSKILDKIKKLLALAKSSNEHEAANALRRAQKLMQEHKLTAEDVSLSEVEQREIKRANAAEKQPLWANLLTGCITNAFGLDAILSWNRNVGATVIFIGPADRVEIGTYCYEVLAPQLVKARRNYLNKLSKRLKLTTKTNRADLFAEGWISAVRRQVHALVPTEEEQNLIQLYKEKHFPKLHKTEVRSAEQKRRDLDAYYEGHGAGRNVRLNAGVNGAEQGKLGSSV</sequence>
<dbReference type="InterPro" id="IPR016868">
    <property type="entry name" value="Phage_B3_Orf5"/>
</dbReference>
<organism evidence="3 4">
    <name type="scientific">Rheinheimera maricola</name>
    <dbReference type="NCBI Taxonomy" id="2793282"/>
    <lineage>
        <taxon>Bacteria</taxon>
        <taxon>Pseudomonadati</taxon>
        <taxon>Pseudomonadota</taxon>
        <taxon>Gammaproteobacteria</taxon>
        <taxon>Chromatiales</taxon>
        <taxon>Chromatiaceae</taxon>
        <taxon>Rheinheimera</taxon>
    </lineage>
</organism>
<feature type="domain" description="DUF7168" evidence="2">
    <location>
        <begin position="48"/>
        <end position="186"/>
    </location>
</feature>
<dbReference type="Pfam" id="PF10979">
    <property type="entry name" value="DUF2786"/>
    <property type="match status" value="1"/>
</dbReference>
<reference evidence="3 4" key="2">
    <citation type="submission" date="2021-08" db="EMBL/GenBank/DDBJ databases">
        <title>Rheinheimera aquimaris sp. nov., isolated from seawater of the East Sea in Korea.</title>
        <authorList>
            <person name="Kim K.H."/>
            <person name="Wenting R."/>
            <person name="Kim K.R."/>
            <person name="Jeon C.O."/>
        </authorList>
    </citation>
    <scope>NUCLEOTIDE SEQUENCE [LARGE SCALE GENOMIC DNA]</scope>
    <source>
        <strain evidence="3 4">MA-13</strain>
    </source>
</reference>
<proteinExistence type="predicted"/>
<evidence type="ECO:0000313" key="3">
    <source>
        <dbReference type="EMBL" id="MBZ9612182.1"/>
    </source>
</evidence>
<gene>
    <name evidence="3" type="ORF">I4W93_011310</name>
</gene>
<dbReference type="PIRSF" id="PIRSF028111">
    <property type="entry name" value="UCP028111"/>
    <property type="match status" value="1"/>
</dbReference>
<dbReference type="Pfam" id="PF23771">
    <property type="entry name" value="DUF7168"/>
    <property type="match status" value="1"/>
</dbReference>
<comment type="caution">
    <text evidence="3">The sequence shown here is derived from an EMBL/GenBank/DDBJ whole genome shotgun (WGS) entry which is preliminary data.</text>
</comment>
<protein>
    <submittedName>
        <fullName evidence="3">DUF2786 domain-containing protein</fullName>
    </submittedName>
</protein>
<accession>A0ABS7XC33</accession>
<reference evidence="3 4" key="1">
    <citation type="submission" date="2020-12" db="EMBL/GenBank/DDBJ databases">
        <authorList>
            <person name="Ruan W."/>
            <person name="Khan S.A."/>
            <person name="Jeon C.O."/>
        </authorList>
    </citation>
    <scope>NUCLEOTIDE SEQUENCE [LARGE SCALE GENOMIC DNA]</scope>
    <source>
        <strain evidence="3 4">MA-13</strain>
    </source>
</reference>
<dbReference type="Proteomes" id="UP000663814">
    <property type="component" value="Unassembled WGS sequence"/>
</dbReference>
<evidence type="ECO:0000313" key="4">
    <source>
        <dbReference type="Proteomes" id="UP000663814"/>
    </source>
</evidence>
<dbReference type="EMBL" id="JAERPS020000003">
    <property type="protein sequence ID" value="MBZ9612182.1"/>
    <property type="molecule type" value="Genomic_DNA"/>
</dbReference>
<feature type="domain" description="DUF2786" evidence="1">
    <location>
        <begin position="3"/>
        <end position="40"/>
    </location>
</feature>
<name>A0ABS7XC33_9GAMM</name>
<dbReference type="RefSeq" id="WP_205310814.1">
    <property type="nucleotide sequence ID" value="NZ_JAERPS020000003.1"/>
</dbReference>
<dbReference type="InterPro" id="IPR024498">
    <property type="entry name" value="DUF2786"/>
</dbReference>
<evidence type="ECO:0000259" key="1">
    <source>
        <dbReference type="Pfam" id="PF10979"/>
    </source>
</evidence>
<keyword evidence="4" id="KW-1185">Reference proteome</keyword>